<evidence type="ECO:0000313" key="3">
    <source>
        <dbReference type="Proteomes" id="UP000249557"/>
    </source>
</evidence>
<dbReference type="EMBL" id="QFNK01000076">
    <property type="protein sequence ID" value="PZO87044.1"/>
    <property type="molecule type" value="Genomic_DNA"/>
</dbReference>
<comment type="caution">
    <text evidence="2">The sequence shown here is derived from an EMBL/GenBank/DDBJ whole genome shotgun (WGS) entry which is preliminary data.</text>
</comment>
<dbReference type="PANTHER" id="PTHR42754">
    <property type="entry name" value="ENDOGLUCANASE"/>
    <property type="match status" value="1"/>
</dbReference>
<organism evidence="2 3">
    <name type="scientific">Micavibrio aeruginosavorus</name>
    <dbReference type="NCBI Taxonomy" id="349221"/>
    <lineage>
        <taxon>Bacteria</taxon>
        <taxon>Pseudomonadati</taxon>
        <taxon>Bdellovibrionota</taxon>
        <taxon>Bdellovibrionia</taxon>
        <taxon>Bdellovibrionales</taxon>
        <taxon>Pseudobdellovibrionaceae</taxon>
        <taxon>Micavibrio</taxon>
    </lineage>
</organism>
<dbReference type="AlphaFoldDB" id="A0A2W4ZXK6"/>
<accession>A0A2W4ZXK6</accession>
<name>A0A2W4ZXK6_9BACT</name>
<gene>
    <name evidence="2" type="ORF">DI626_04910</name>
</gene>
<evidence type="ECO:0000313" key="2">
    <source>
        <dbReference type="EMBL" id="PZO87044.1"/>
    </source>
</evidence>
<dbReference type="Proteomes" id="UP000249557">
    <property type="component" value="Unassembled WGS sequence"/>
</dbReference>
<feature type="signal peptide" evidence="1">
    <location>
        <begin position="1"/>
        <end position="24"/>
    </location>
</feature>
<protein>
    <recommendedName>
        <fullName evidence="4">Lipoprotein</fullName>
    </recommendedName>
</protein>
<proteinExistence type="predicted"/>
<feature type="chain" id="PRO_5016170598" description="Lipoprotein" evidence="1">
    <location>
        <begin position="25"/>
        <end position="451"/>
    </location>
</feature>
<keyword evidence="1" id="KW-0732">Signal</keyword>
<sequence length="451" mass="48840">MKLKPFAYMLSAVLLAVPGSFAFAQDGGKDAQVECTSSRTEIMTLNEPVFETLSVWDTLYATKDGMDVFSDAVPLSGGAIVAAGSYTADKKDLSYRPLLVKFDEHRKVVWEMREKTAGQQTIHRILPSKDGFIVLGDIADSAKGNGIYTRRYNADGKGAEVHPLFEAGFDLDARAIVAAQDGAGYLIAVQAVSKKDGYTQKGMLYKIDHNGGLTWKRAFTSGRSTVINNVQATLDRGYVLTGQIVVDEKRSGGWVIVLDGNGGIKWQRNYPRGMAASFQAAAQTADGGFILSGKARPSGARGNQLAAWVMRTDSGGSPKWQRYFRGDYSYEAPDLIVYHDGRSSVLLNGRGMDGEHRSHARLITLSPLGAVQKIENFTDGHNATASKLVSGTEAERIIAGYAQSGFGDKQADNKPESAPSYTYDAWLIAGVPLDLYEDPCDNPPDMSPILP</sequence>
<evidence type="ECO:0008006" key="4">
    <source>
        <dbReference type="Google" id="ProtNLM"/>
    </source>
</evidence>
<evidence type="ECO:0000256" key="1">
    <source>
        <dbReference type="SAM" id="SignalP"/>
    </source>
</evidence>
<reference evidence="2 3" key="1">
    <citation type="submission" date="2017-08" db="EMBL/GenBank/DDBJ databases">
        <title>Infants hospitalized years apart are colonized by the same room-sourced microbial strains.</title>
        <authorList>
            <person name="Brooks B."/>
            <person name="Olm M.R."/>
            <person name="Firek B.A."/>
            <person name="Baker R."/>
            <person name="Thomas B.C."/>
            <person name="Morowitz M.J."/>
            <person name="Banfield J.F."/>
        </authorList>
    </citation>
    <scope>NUCLEOTIDE SEQUENCE [LARGE SCALE GENOMIC DNA]</scope>
    <source>
        <strain evidence="2">S2_018_000_R2_104</strain>
    </source>
</reference>
<dbReference type="PANTHER" id="PTHR42754:SF1">
    <property type="entry name" value="LIPOPROTEIN"/>
    <property type="match status" value="1"/>
</dbReference>